<dbReference type="FunFam" id="3.40.50.2000:FF:000143">
    <property type="entry name" value="UDP-glycosyltransferase 89B1"/>
    <property type="match status" value="1"/>
</dbReference>
<dbReference type="PANTHER" id="PTHR48047:SF8">
    <property type="entry name" value="FLAVONOL 3-O-GLUCOSYLTRANSFERASE UGT89B1"/>
    <property type="match status" value="1"/>
</dbReference>
<evidence type="ECO:0000256" key="2">
    <source>
        <dbReference type="ARBA" id="ARBA00022676"/>
    </source>
</evidence>
<name>A0AAW1WNP6_RUBAR</name>
<organism evidence="4 5">
    <name type="scientific">Rubus argutus</name>
    <name type="common">Southern blackberry</name>
    <dbReference type="NCBI Taxonomy" id="59490"/>
    <lineage>
        <taxon>Eukaryota</taxon>
        <taxon>Viridiplantae</taxon>
        <taxon>Streptophyta</taxon>
        <taxon>Embryophyta</taxon>
        <taxon>Tracheophyta</taxon>
        <taxon>Spermatophyta</taxon>
        <taxon>Magnoliopsida</taxon>
        <taxon>eudicotyledons</taxon>
        <taxon>Gunneridae</taxon>
        <taxon>Pentapetalae</taxon>
        <taxon>rosids</taxon>
        <taxon>fabids</taxon>
        <taxon>Rosales</taxon>
        <taxon>Rosaceae</taxon>
        <taxon>Rosoideae</taxon>
        <taxon>Rosoideae incertae sedis</taxon>
        <taxon>Rubus</taxon>
    </lineage>
</organism>
<evidence type="ECO:0000313" key="5">
    <source>
        <dbReference type="Proteomes" id="UP001457282"/>
    </source>
</evidence>
<dbReference type="AlphaFoldDB" id="A0AAW1WNP6"/>
<dbReference type="Pfam" id="PF00201">
    <property type="entry name" value="UDPGT"/>
    <property type="match status" value="1"/>
</dbReference>
<dbReference type="InterPro" id="IPR002213">
    <property type="entry name" value="UDP_glucos_trans"/>
</dbReference>
<comment type="similarity">
    <text evidence="1">Belongs to the UDP-glycosyltransferase family.</text>
</comment>
<dbReference type="SUPFAM" id="SSF53756">
    <property type="entry name" value="UDP-Glycosyltransferase/glycogen phosphorylase"/>
    <property type="match status" value="1"/>
</dbReference>
<proteinExistence type="inferred from homology"/>
<dbReference type="Proteomes" id="UP001457282">
    <property type="component" value="Unassembled WGS sequence"/>
</dbReference>
<gene>
    <name evidence="4" type="ORF">M0R45_023425</name>
</gene>
<evidence type="ECO:0000313" key="4">
    <source>
        <dbReference type="EMBL" id="KAK9926183.1"/>
    </source>
</evidence>
<keyword evidence="2" id="KW-0328">Glycosyltransferase</keyword>
<dbReference type="PANTHER" id="PTHR48047">
    <property type="entry name" value="GLYCOSYLTRANSFERASE"/>
    <property type="match status" value="1"/>
</dbReference>
<keyword evidence="5" id="KW-1185">Reference proteome</keyword>
<accession>A0AAW1WNP6</accession>
<reference evidence="4 5" key="1">
    <citation type="journal article" date="2023" name="G3 (Bethesda)">
        <title>A chromosome-length genome assembly and annotation of blackberry (Rubus argutus, cv. 'Hillquist').</title>
        <authorList>
            <person name="Bruna T."/>
            <person name="Aryal R."/>
            <person name="Dudchenko O."/>
            <person name="Sargent D.J."/>
            <person name="Mead D."/>
            <person name="Buti M."/>
            <person name="Cavallini A."/>
            <person name="Hytonen T."/>
            <person name="Andres J."/>
            <person name="Pham M."/>
            <person name="Weisz D."/>
            <person name="Mascagni F."/>
            <person name="Usai G."/>
            <person name="Natali L."/>
            <person name="Bassil N."/>
            <person name="Fernandez G.E."/>
            <person name="Lomsadze A."/>
            <person name="Armour M."/>
            <person name="Olukolu B."/>
            <person name="Poorten T."/>
            <person name="Britton C."/>
            <person name="Davik J."/>
            <person name="Ashrafi H."/>
            <person name="Aiden E.L."/>
            <person name="Borodovsky M."/>
            <person name="Worthington M."/>
        </authorList>
    </citation>
    <scope>NUCLEOTIDE SEQUENCE [LARGE SCALE GENOMIC DNA]</scope>
    <source>
        <strain evidence="4">PI 553951</strain>
    </source>
</reference>
<dbReference type="EMBL" id="JBEDUW010000005">
    <property type="protein sequence ID" value="KAK9926183.1"/>
    <property type="molecule type" value="Genomic_DNA"/>
</dbReference>
<dbReference type="GO" id="GO:0035251">
    <property type="term" value="F:UDP-glucosyltransferase activity"/>
    <property type="evidence" value="ECO:0007669"/>
    <property type="project" value="TreeGrafter"/>
</dbReference>
<keyword evidence="3" id="KW-0808">Transferase</keyword>
<sequence length="494" mass="54326">MTATAKVHVLVFPYPAQGHMLPLLDLTHQLAKRGLTITVLVTPKNLPILDPILSKHNSSSSIKTLVLPFPPHPSIPSGFENVKDLPVQSFVAMMCALRELHAPIVEWFRSHPDPPSVIISDMFLGWTHQLANELGIRRVEFSPSGASALSVIYWLWRHLPKRDDPNDESHVVSFPEIPNSPKYPWWQLSTVYRSYVEGDPVSEFIKQGFRGNLESWGLVVNSFTESERVYLEYLRKDLGHHRVWAVGPLLPPDDDDLSGPARKGGSSTVSVDDITAWLDAREDGKVVYVCFGSQASLTNDQMEELALGLEKSGVHFVLCVREPTKGGHADVCQLMPQGFEDRVVGRGLVIRGWAPQVVILRHRAVGAFLTHCGWNSVLEGVVAGVTLLAWPMGADQYSNATLLVDQLQVGIRVCEGARTVPDSNELAHAVAESVGESEKQVEMRKRVKALRDAALEAVKEGGSSVKELDGLADSLAALPQPAFSNILPHEQNGN</sequence>
<dbReference type="Gene3D" id="3.40.50.2000">
    <property type="entry name" value="Glycogen Phosphorylase B"/>
    <property type="match status" value="2"/>
</dbReference>
<protein>
    <submittedName>
        <fullName evidence="4">Uncharacterized protein</fullName>
    </submittedName>
</protein>
<dbReference type="FunFam" id="3.40.50.2000:FF:000064">
    <property type="entry name" value="Glycosyltransferase"/>
    <property type="match status" value="1"/>
</dbReference>
<dbReference type="CDD" id="cd03784">
    <property type="entry name" value="GT1_Gtf-like"/>
    <property type="match status" value="1"/>
</dbReference>
<evidence type="ECO:0000256" key="3">
    <source>
        <dbReference type="ARBA" id="ARBA00022679"/>
    </source>
</evidence>
<evidence type="ECO:0000256" key="1">
    <source>
        <dbReference type="ARBA" id="ARBA00009995"/>
    </source>
</evidence>
<comment type="caution">
    <text evidence="4">The sequence shown here is derived from an EMBL/GenBank/DDBJ whole genome shotgun (WGS) entry which is preliminary data.</text>
</comment>